<gene>
    <name evidence="1" type="ORF">SAMN05660324_1083</name>
</gene>
<proteinExistence type="predicted"/>
<dbReference type="EMBL" id="FNCF01000002">
    <property type="protein sequence ID" value="SDF85407.1"/>
    <property type="molecule type" value="Genomic_DNA"/>
</dbReference>
<protein>
    <recommendedName>
        <fullName evidence="3">Asp23 family, cell envelope-related function</fullName>
    </recommendedName>
</protein>
<name>A0A1G7PGR4_9ACTN</name>
<reference evidence="2" key="1">
    <citation type="submission" date="2016-10" db="EMBL/GenBank/DDBJ databases">
        <authorList>
            <person name="Varghese N."/>
            <person name="Submissions S."/>
        </authorList>
    </citation>
    <scope>NUCLEOTIDE SEQUENCE [LARGE SCALE GENOMIC DNA]</scope>
    <source>
        <strain evidence="2">DSM 44526</strain>
    </source>
</reference>
<dbReference type="RefSeq" id="WP_091059700.1">
    <property type="nucleotide sequence ID" value="NZ_FNCF01000002.1"/>
</dbReference>
<dbReference type="OrthoDB" id="5192951at2"/>
<evidence type="ECO:0008006" key="3">
    <source>
        <dbReference type="Google" id="ProtNLM"/>
    </source>
</evidence>
<dbReference type="AlphaFoldDB" id="A0A1G7PGR4"/>
<evidence type="ECO:0000313" key="1">
    <source>
        <dbReference type="EMBL" id="SDF85407.1"/>
    </source>
</evidence>
<dbReference type="Proteomes" id="UP000198863">
    <property type="component" value="Unassembled WGS sequence"/>
</dbReference>
<evidence type="ECO:0000313" key="2">
    <source>
        <dbReference type="Proteomes" id="UP000198863"/>
    </source>
</evidence>
<sequence>MTGPDGALVAGVDPRVLAAAVLACPGVVRLSGGPFGAVGTYLPGERVTGVVVREVAAGGPPDVAVHLVSRTGVPVAEVAGQVRTALAAAAPGSRVDVRVEDVDTAEGRP</sequence>
<accession>A0A1G7PGR4</accession>
<organism evidence="1 2">
    <name type="scientific">Klenkia brasiliensis</name>
    <dbReference type="NCBI Taxonomy" id="333142"/>
    <lineage>
        <taxon>Bacteria</taxon>
        <taxon>Bacillati</taxon>
        <taxon>Actinomycetota</taxon>
        <taxon>Actinomycetes</taxon>
        <taxon>Geodermatophilales</taxon>
        <taxon>Geodermatophilaceae</taxon>
        <taxon>Klenkia</taxon>
    </lineage>
</organism>
<keyword evidence="2" id="KW-1185">Reference proteome</keyword>